<keyword evidence="4 5" id="KW-0472">Membrane</keyword>
<dbReference type="EMBL" id="NWVD01000002">
    <property type="protein sequence ID" value="PCG09836.1"/>
    <property type="molecule type" value="Genomic_DNA"/>
</dbReference>
<dbReference type="AlphaFoldDB" id="A0A2A4HZ76"/>
<keyword evidence="3 5" id="KW-1133">Transmembrane helix</keyword>
<comment type="subcellular location">
    <subcellularLocation>
        <location evidence="1">Membrane</location>
        <topology evidence="1">Multi-pass membrane protein</topology>
    </subcellularLocation>
</comment>
<dbReference type="GO" id="GO:0000271">
    <property type="term" value="P:polysaccharide biosynthetic process"/>
    <property type="evidence" value="ECO:0007669"/>
    <property type="project" value="InterPro"/>
</dbReference>
<feature type="transmembrane region" description="Helical" evidence="5">
    <location>
        <begin position="86"/>
        <end position="103"/>
    </location>
</feature>
<reference evidence="7 8" key="1">
    <citation type="submission" date="2017-09" db="EMBL/GenBank/DDBJ databases">
        <title>Sphingomonas ginsenosidimutans KACC 14949, whole genome shotgun sequence.</title>
        <authorList>
            <person name="Feng G."/>
            <person name="Zhu H."/>
        </authorList>
    </citation>
    <scope>NUCLEOTIDE SEQUENCE [LARGE SCALE GENOMIC DNA]</scope>
    <source>
        <strain evidence="7 8">KACC 14949</strain>
    </source>
</reference>
<organism evidence="7 8">
    <name type="scientific">Sphingomonas ginsenosidimutans</name>
    <dbReference type="NCBI Taxonomy" id="862134"/>
    <lineage>
        <taxon>Bacteria</taxon>
        <taxon>Pseudomonadati</taxon>
        <taxon>Pseudomonadota</taxon>
        <taxon>Alphaproteobacteria</taxon>
        <taxon>Sphingomonadales</taxon>
        <taxon>Sphingomonadaceae</taxon>
        <taxon>Sphingomonas</taxon>
    </lineage>
</organism>
<dbReference type="Pfam" id="PF04138">
    <property type="entry name" value="GtrA_DPMS_TM"/>
    <property type="match status" value="1"/>
</dbReference>
<dbReference type="GO" id="GO:0016020">
    <property type="term" value="C:membrane"/>
    <property type="evidence" value="ECO:0007669"/>
    <property type="project" value="UniProtKB-SubCell"/>
</dbReference>
<dbReference type="InterPro" id="IPR007267">
    <property type="entry name" value="GtrA_DPMS_TM"/>
</dbReference>
<proteinExistence type="predicted"/>
<evidence type="ECO:0000256" key="3">
    <source>
        <dbReference type="ARBA" id="ARBA00022989"/>
    </source>
</evidence>
<accession>A0A2A4HZ76</accession>
<evidence type="ECO:0000313" key="8">
    <source>
        <dbReference type="Proteomes" id="UP000218784"/>
    </source>
</evidence>
<evidence type="ECO:0000313" key="7">
    <source>
        <dbReference type="EMBL" id="PCG09836.1"/>
    </source>
</evidence>
<sequence length="110" mass="12587">MTAFYAAVYWPLATYVMNPNLAVVIAFLAATAIGRFAHGAVSFRGYGTRNARTARRFFLVQLFGFVLQQLFTWVLVTGPFFHGPTWWPLVPAVSVVPLLTFWLQRNWVFR</sequence>
<feature type="domain" description="GtrA/DPMS transmembrane" evidence="6">
    <location>
        <begin position="2"/>
        <end position="109"/>
    </location>
</feature>
<evidence type="ECO:0000256" key="2">
    <source>
        <dbReference type="ARBA" id="ARBA00022692"/>
    </source>
</evidence>
<protein>
    <submittedName>
        <fullName evidence="7">Polysaccharide synthesis protein GtrA</fullName>
    </submittedName>
</protein>
<evidence type="ECO:0000259" key="6">
    <source>
        <dbReference type="Pfam" id="PF04138"/>
    </source>
</evidence>
<evidence type="ECO:0000256" key="4">
    <source>
        <dbReference type="ARBA" id="ARBA00023136"/>
    </source>
</evidence>
<keyword evidence="8" id="KW-1185">Reference proteome</keyword>
<gene>
    <name evidence="7" type="ORF">COA17_05680</name>
</gene>
<keyword evidence="2 5" id="KW-0812">Transmembrane</keyword>
<feature type="transmembrane region" description="Helical" evidence="5">
    <location>
        <begin position="20"/>
        <end position="37"/>
    </location>
</feature>
<feature type="transmembrane region" description="Helical" evidence="5">
    <location>
        <begin position="57"/>
        <end position="80"/>
    </location>
</feature>
<dbReference type="Proteomes" id="UP000218784">
    <property type="component" value="Unassembled WGS sequence"/>
</dbReference>
<comment type="caution">
    <text evidence="7">The sequence shown here is derived from an EMBL/GenBank/DDBJ whole genome shotgun (WGS) entry which is preliminary data.</text>
</comment>
<evidence type="ECO:0000256" key="1">
    <source>
        <dbReference type="ARBA" id="ARBA00004141"/>
    </source>
</evidence>
<name>A0A2A4HZ76_9SPHN</name>
<evidence type="ECO:0000256" key="5">
    <source>
        <dbReference type="SAM" id="Phobius"/>
    </source>
</evidence>